<dbReference type="PANTHER" id="PTHR24376">
    <property type="entry name" value="ZINC FINGER PROTEIN"/>
    <property type="match status" value="1"/>
</dbReference>
<evidence type="ECO:0000313" key="15">
    <source>
        <dbReference type="EMBL" id="CAG9122931.1"/>
    </source>
</evidence>
<dbReference type="SUPFAM" id="SSF57667">
    <property type="entry name" value="beta-beta-alpha zinc fingers"/>
    <property type="match status" value="6"/>
</dbReference>
<keyword evidence="16" id="KW-1185">Reference proteome</keyword>
<feature type="domain" description="C2H2-type" evidence="13">
    <location>
        <begin position="478"/>
        <end position="505"/>
    </location>
</feature>
<feature type="binding site" evidence="12">
    <location>
        <position position="67"/>
    </location>
    <ligand>
        <name>Zn(2+)</name>
        <dbReference type="ChEBI" id="CHEBI:29105"/>
    </ligand>
</feature>
<feature type="domain" description="C2H2-type" evidence="13">
    <location>
        <begin position="505"/>
        <end position="533"/>
    </location>
</feature>
<comment type="similarity">
    <text evidence="2">Belongs to the krueppel C2H2-type zinc-finger protein family.</text>
</comment>
<feature type="domain" description="C2H2-type" evidence="13">
    <location>
        <begin position="595"/>
        <end position="622"/>
    </location>
</feature>
<keyword evidence="7" id="KW-0805">Transcription regulation</keyword>
<organism evidence="15 16">
    <name type="scientific">Plutella xylostella</name>
    <name type="common">Diamondback moth</name>
    <name type="synonym">Plutella maculipennis</name>
    <dbReference type="NCBI Taxonomy" id="51655"/>
    <lineage>
        <taxon>Eukaryota</taxon>
        <taxon>Metazoa</taxon>
        <taxon>Ecdysozoa</taxon>
        <taxon>Arthropoda</taxon>
        <taxon>Hexapoda</taxon>
        <taxon>Insecta</taxon>
        <taxon>Pterygota</taxon>
        <taxon>Neoptera</taxon>
        <taxon>Endopterygota</taxon>
        <taxon>Lepidoptera</taxon>
        <taxon>Glossata</taxon>
        <taxon>Ditrysia</taxon>
        <taxon>Yponomeutoidea</taxon>
        <taxon>Plutellidae</taxon>
        <taxon>Plutella</taxon>
    </lineage>
</organism>
<protein>
    <submittedName>
        <fullName evidence="15">(diamondback moth) hypothetical protein</fullName>
    </submittedName>
</protein>
<dbReference type="Proteomes" id="UP000653454">
    <property type="component" value="Unassembled WGS sequence"/>
</dbReference>
<feature type="domain" description="C2H2-type" evidence="13">
    <location>
        <begin position="382"/>
        <end position="406"/>
    </location>
</feature>
<dbReference type="InterPro" id="IPR013087">
    <property type="entry name" value="Znf_C2H2_type"/>
</dbReference>
<keyword evidence="3 12" id="KW-0479">Metal-binding</keyword>
<keyword evidence="4" id="KW-0677">Repeat</keyword>
<evidence type="ECO:0000259" key="14">
    <source>
        <dbReference type="PROSITE" id="PS51915"/>
    </source>
</evidence>
<evidence type="ECO:0000256" key="11">
    <source>
        <dbReference type="PROSITE-ProRule" id="PRU00042"/>
    </source>
</evidence>
<keyword evidence="10" id="KW-0539">Nucleus</keyword>
<dbReference type="Pfam" id="PF07776">
    <property type="entry name" value="zf-AD"/>
    <property type="match status" value="1"/>
</dbReference>
<dbReference type="SMART" id="SM00868">
    <property type="entry name" value="zf-AD"/>
    <property type="match status" value="1"/>
</dbReference>
<feature type="domain" description="C2H2-type" evidence="13">
    <location>
        <begin position="328"/>
        <end position="356"/>
    </location>
</feature>
<keyword evidence="6 12" id="KW-0862">Zinc</keyword>
<evidence type="ECO:0000256" key="9">
    <source>
        <dbReference type="ARBA" id="ARBA00023163"/>
    </source>
</evidence>
<comment type="caution">
    <text evidence="15">The sequence shown here is derived from an EMBL/GenBank/DDBJ whole genome shotgun (WGS) entry which is preliminary data.</text>
</comment>
<evidence type="ECO:0000259" key="13">
    <source>
        <dbReference type="PROSITE" id="PS50157"/>
    </source>
</evidence>
<evidence type="ECO:0000256" key="5">
    <source>
        <dbReference type="ARBA" id="ARBA00022771"/>
    </source>
</evidence>
<dbReference type="SUPFAM" id="SSF57716">
    <property type="entry name" value="Glucocorticoid receptor-like (DNA-binding domain)"/>
    <property type="match status" value="1"/>
</dbReference>
<feature type="domain" description="C2H2-type" evidence="13">
    <location>
        <begin position="623"/>
        <end position="646"/>
    </location>
</feature>
<dbReference type="Pfam" id="PF00096">
    <property type="entry name" value="zf-C2H2"/>
    <property type="match status" value="4"/>
</dbReference>
<dbReference type="GO" id="GO:0042802">
    <property type="term" value="F:identical protein binding"/>
    <property type="evidence" value="ECO:0007669"/>
    <property type="project" value="UniProtKB-ARBA"/>
</dbReference>
<evidence type="ECO:0000256" key="10">
    <source>
        <dbReference type="ARBA" id="ARBA00023242"/>
    </source>
</evidence>
<dbReference type="InterPro" id="IPR036236">
    <property type="entry name" value="Znf_C2H2_sf"/>
</dbReference>
<dbReference type="PANTHER" id="PTHR24376:SF235">
    <property type="entry name" value="C2H2-TYPE DOMAIN-CONTAINING PROTEIN"/>
    <property type="match status" value="1"/>
</dbReference>
<dbReference type="PROSITE" id="PS00028">
    <property type="entry name" value="ZINC_FINGER_C2H2_1"/>
    <property type="match status" value="9"/>
</dbReference>
<dbReference type="PROSITE" id="PS50157">
    <property type="entry name" value="ZINC_FINGER_C2H2_2"/>
    <property type="match status" value="9"/>
</dbReference>
<reference evidence="15" key="1">
    <citation type="submission" date="2020-11" db="EMBL/GenBank/DDBJ databases">
        <authorList>
            <person name="Whiteford S."/>
        </authorList>
    </citation>
    <scope>NUCLEOTIDE SEQUENCE</scope>
</reference>
<dbReference type="PROSITE" id="PS51915">
    <property type="entry name" value="ZAD"/>
    <property type="match status" value="1"/>
</dbReference>
<feature type="domain" description="C2H2-type" evidence="13">
    <location>
        <begin position="539"/>
        <end position="566"/>
    </location>
</feature>
<feature type="binding site" evidence="12">
    <location>
        <position position="70"/>
    </location>
    <ligand>
        <name>Zn(2+)</name>
        <dbReference type="ChEBI" id="CHEBI:29105"/>
    </ligand>
</feature>
<dbReference type="Gene3D" id="3.30.160.60">
    <property type="entry name" value="Classic Zinc Finger"/>
    <property type="match status" value="7"/>
</dbReference>
<evidence type="ECO:0000256" key="3">
    <source>
        <dbReference type="ARBA" id="ARBA00022723"/>
    </source>
</evidence>
<dbReference type="EMBL" id="CAJHNJ030000028">
    <property type="protein sequence ID" value="CAG9122931.1"/>
    <property type="molecule type" value="Genomic_DNA"/>
</dbReference>
<feature type="binding site" evidence="12">
    <location>
        <position position="26"/>
    </location>
    <ligand>
        <name>Zn(2+)</name>
        <dbReference type="ChEBI" id="CHEBI:29105"/>
    </ligand>
</feature>
<name>A0A8S4F860_PLUXY</name>
<sequence length="670" mass="77244">MDFALNNDIYIENLDSPEEREDLFACRVCLATDIKLFDIHECDLAENFEAVMGVSAPQHDGLPQHLCHYCFTLLQKYLGFRDKYNRSQTILQTAVLLSQPITTEYLRMIDRDSENLSVPLAVHSVDFIDYEIIEDEEFQPEAEGEEQDVERKYSDTVGFEEFHEEQEAEDTTLDESALDQEYVVTVHDDAELGDVIEGTVSNTLYIHSSRRNKRLKTPPWTSRRSSTSMSSLCMMMQLGDVIEVANIKLENPTTDDDTVGRPQRSSMHPNIEVITLTTEEQIEEMEQKKYSPRYMSGLHKCDKCYRGFVNAATYRSHMIQHDPANGAYECGVCESRFSNLARLKVHVASVHEKRYVCKLCQHRSSNSHRALAHQKYHEGLTYDCKYCGESFAKSTACMLHIRRKHAVSYMCESCGAAFHSTHALHAHPPCNPPRQQKPKNETWLYCDACQVEFRGVDAFNKHMETSSRHCEDNVGHDHTCIQCGDSFVEMHELDEHQLTHARDSIKCPECNSSFPSHAALTAHCHAAHKENYDMSNPRFPCRECSRTFTTSVKMLAHARTHETEKPYVCPFCQKAFRFPQYLQIHVRTHTGERPYVCNVCNMAFQAKANLNRHLKVHTGDKPYMCDLCGKSFTQSNSMKVHVKTVHLKMPDPYRSRRKFYRRARPDRVDE</sequence>
<dbReference type="AlphaFoldDB" id="A0A8S4F860"/>
<evidence type="ECO:0000256" key="2">
    <source>
        <dbReference type="ARBA" id="ARBA00006991"/>
    </source>
</evidence>
<evidence type="ECO:0000256" key="1">
    <source>
        <dbReference type="ARBA" id="ARBA00004123"/>
    </source>
</evidence>
<evidence type="ECO:0000313" key="16">
    <source>
        <dbReference type="Proteomes" id="UP000653454"/>
    </source>
</evidence>
<gene>
    <name evidence="15" type="ORF">PLXY2_LOCUS7791</name>
</gene>
<keyword evidence="8" id="KW-0238">DNA-binding</keyword>
<evidence type="ECO:0000256" key="7">
    <source>
        <dbReference type="ARBA" id="ARBA00023015"/>
    </source>
</evidence>
<evidence type="ECO:0000256" key="4">
    <source>
        <dbReference type="ARBA" id="ARBA00022737"/>
    </source>
</evidence>
<dbReference type="GO" id="GO:0000978">
    <property type="term" value="F:RNA polymerase II cis-regulatory region sequence-specific DNA binding"/>
    <property type="evidence" value="ECO:0007669"/>
    <property type="project" value="TreeGrafter"/>
</dbReference>
<comment type="subcellular location">
    <subcellularLocation>
        <location evidence="1">Nucleus</location>
    </subcellularLocation>
</comment>
<evidence type="ECO:0000256" key="12">
    <source>
        <dbReference type="PROSITE-ProRule" id="PRU01263"/>
    </source>
</evidence>
<dbReference type="FunFam" id="3.30.160.60:FF:000184">
    <property type="entry name" value="Zinc finger protein 333"/>
    <property type="match status" value="1"/>
</dbReference>
<evidence type="ECO:0000256" key="8">
    <source>
        <dbReference type="ARBA" id="ARBA00023125"/>
    </source>
</evidence>
<proteinExistence type="inferred from homology"/>
<keyword evidence="9" id="KW-0804">Transcription</keyword>
<dbReference type="FunFam" id="3.30.160.60:FF:000508">
    <property type="entry name" value="Myeloid zinc finger 1"/>
    <property type="match status" value="1"/>
</dbReference>
<dbReference type="FunFam" id="3.30.160.60:FF:001442">
    <property type="entry name" value="zinc finger protein 696"/>
    <property type="match status" value="1"/>
</dbReference>
<feature type="domain" description="C2H2-type" evidence="13">
    <location>
        <begin position="409"/>
        <end position="438"/>
    </location>
</feature>
<evidence type="ECO:0000256" key="6">
    <source>
        <dbReference type="ARBA" id="ARBA00022833"/>
    </source>
</evidence>
<keyword evidence="5 11" id="KW-0863">Zinc-finger</keyword>
<dbReference type="InterPro" id="IPR012934">
    <property type="entry name" value="Znf_AD"/>
</dbReference>
<feature type="binding site" evidence="12">
    <location>
        <position position="29"/>
    </location>
    <ligand>
        <name>Zn(2+)</name>
        <dbReference type="ChEBI" id="CHEBI:29105"/>
    </ligand>
</feature>
<feature type="domain" description="ZAD" evidence="14">
    <location>
        <begin position="24"/>
        <end position="94"/>
    </location>
</feature>
<dbReference type="SMART" id="SM00355">
    <property type="entry name" value="ZnF_C2H2"/>
    <property type="match status" value="11"/>
</dbReference>
<dbReference type="GO" id="GO:0001228">
    <property type="term" value="F:DNA-binding transcription activator activity, RNA polymerase II-specific"/>
    <property type="evidence" value="ECO:0007669"/>
    <property type="project" value="TreeGrafter"/>
</dbReference>
<accession>A0A8S4F860</accession>
<dbReference type="GO" id="GO:0008270">
    <property type="term" value="F:zinc ion binding"/>
    <property type="evidence" value="ECO:0007669"/>
    <property type="project" value="UniProtKB-UniRule"/>
</dbReference>
<dbReference type="GO" id="GO:0005634">
    <property type="term" value="C:nucleus"/>
    <property type="evidence" value="ECO:0007669"/>
    <property type="project" value="UniProtKB-SubCell"/>
</dbReference>
<feature type="domain" description="C2H2-type" evidence="13">
    <location>
        <begin position="567"/>
        <end position="594"/>
    </location>
</feature>